<organism evidence="1 2">
    <name type="scientific">Cellulomonas xylanilytica</name>
    <dbReference type="NCBI Taxonomy" id="233583"/>
    <lineage>
        <taxon>Bacteria</taxon>
        <taxon>Bacillati</taxon>
        <taxon>Actinomycetota</taxon>
        <taxon>Actinomycetes</taxon>
        <taxon>Micrococcales</taxon>
        <taxon>Cellulomonadaceae</taxon>
        <taxon>Cellulomonas</taxon>
    </lineage>
</organism>
<dbReference type="RefSeq" id="WP_222594479.1">
    <property type="nucleotide sequence ID" value="NZ_BJUB01000002.1"/>
</dbReference>
<evidence type="ECO:0008006" key="3">
    <source>
        <dbReference type="Google" id="ProtNLM"/>
    </source>
</evidence>
<reference evidence="1 2" key="1">
    <citation type="submission" date="2019-07" db="EMBL/GenBank/DDBJ databases">
        <title>Whole genome shotgun sequence of Cellulomonas xylanilytica NBRC 101102.</title>
        <authorList>
            <person name="Hosoyama A."/>
            <person name="Uohara A."/>
            <person name="Ohji S."/>
            <person name="Ichikawa N."/>
        </authorList>
    </citation>
    <scope>NUCLEOTIDE SEQUENCE [LARGE SCALE GENOMIC DNA]</scope>
    <source>
        <strain evidence="1 2">NBRC 101102</strain>
    </source>
</reference>
<comment type="caution">
    <text evidence="1">The sequence shown here is derived from an EMBL/GenBank/DDBJ whole genome shotgun (WGS) entry which is preliminary data.</text>
</comment>
<sequence>MTLAFRRWSRPRVTPGGSFLSSVGVVRVGAVDEVGGATPDEARAAGASTVDEVVGGRTELPLYRIELSWGGPDPRDALSADTSFTADQRAQLAATLARWDARSPWTRQTLELIRDRPATRAPDLAASVGRETAPFKRDVRRLKELGLTHSLEVGYRLSPRGQAYLEGPVAP</sequence>
<name>A0A510V2W3_9CELL</name>
<proteinExistence type="predicted"/>
<dbReference type="Proteomes" id="UP000321118">
    <property type="component" value="Unassembled WGS sequence"/>
</dbReference>
<gene>
    <name evidence="1" type="ORF">CXY01_07210</name>
</gene>
<evidence type="ECO:0000313" key="2">
    <source>
        <dbReference type="Proteomes" id="UP000321118"/>
    </source>
</evidence>
<dbReference type="AlphaFoldDB" id="A0A510V2W3"/>
<protein>
    <recommendedName>
        <fullName evidence="3">ASCH domain-containing protein</fullName>
    </recommendedName>
</protein>
<dbReference type="EMBL" id="BJUB01000002">
    <property type="protein sequence ID" value="GEK20201.1"/>
    <property type="molecule type" value="Genomic_DNA"/>
</dbReference>
<evidence type="ECO:0000313" key="1">
    <source>
        <dbReference type="EMBL" id="GEK20201.1"/>
    </source>
</evidence>
<accession>A0A510V2W3</accession>
<keyword evidence="2" id="KW-1185">Reference proteome</keyword>